<dbReference type="SUPFAM" id="SSF53850">
    <property type="entry name" value="Periplasmic binding protein-like II"/>
    <property type="match status" value="1"/>
</dbReference>
<comment type="caution">
    <text evidence="1">The sequence shown here is derived from an EMBL/GenBank/DDBJ whole genome shotgun (WGS) entry which is preliminary data.</text>
</comment>
<accession>A0A8J3IY44</accession>
<dbReference type="Proteomes" id="UP000612808">
    <property type="component" value="Unassembled WGS sequence"/>
</dbReference>
<organism evidence="1 2">
    <name type="scientific">Actinocatenispora rupis</name>
    <dbReference type="NCBI Taxonomy" id="519421"/>
    <lineage>
        <taxon>Bacteria</taxon>
        <taxon>Bacillati</taxon>
        <taxon>Actinomycetota</taxon>
        <taxon>Actinomycetes</taxon>
        <taxon>Micromonosporales</taxon>
        <taxon>Micromonosporaceae</taxon>
        <taxon>Actinocatenispora</taxon>
    </lineage>
</organism>
<gene>
    <name evidence="1" type="ORF">Aru02nite_16820</name>
</gene>
<dbReference type="AlphaFoldDB" id="A0A8J3IY44"/>
<protein>
    <recommendedName>
        <fullName evidence="3">Aldouronate transport system substrate-binding protein</fullName>
    </recommendedName>
</protein>
<reference evidence="1" key="1">
    <citation type="submission" date="2021-01" db="EMBL/GenBank/DDBJ databases">
        <title>Whole genome shotgun sequence of Actinocatenispora rupis NBRC 107355.</title>
        <authorList>
            <person name="Komaki H."/>
            <person name="Tamura T."/>
        </authorList>
    </citation>
    <scope>NUCLEOTIDE SEQUENCE</scope>
    <source>
        <strain evidence="1">NBRC 107355</strain>
    </source>
</reference>
<evidence type="ECO:0008006" key="3">
    <source>
        <dbReference type="Google" id="ProtNLM"/>
    </source>
</evidence>
<keyword evidence="2" id="KW-1185">Reference proteome</keyword>
<evidence type="ECO:0000313" key="1">
    <source>
        <dbReference type="EMBL" id="GID10793.1"/>
    </source>
</evidence>
<proteinExistence type="predicted"/>
<dbReference type="InterPro" id="IPR050490">
    <property type="entry name" value="Bact_solute-bd_prot1"/>
</dbReference>
<evidence type="ECO:0000313" key="2">
    <source>
        <dbReference type="Proteomes" id="UP000612808"/>
    </source>
</evidence>
<name>A0A8J3IY44_9ACTN</name>
<dbReference type="InterPro" id="IPR006059">
    <property type="entry name" value="SBP"/>
</dbReference>
<dbReference type="PANTHER" id="PTHR43649:SF12">
    <property type="entry name" value="DIACETYLCHITOBIOSE BINDING PROTEIN DASA"/>
    <property type="match status" value="1"/>
</dbReference>
<dbReference type="PANTHER" id="PTHR43649">
    <property type="entry name" value="ARABINOSE-BINDING PROTEIN-RELATED"/>
    <property type="match status" value="1"/>
</dbReference>
<dbReference type="Pfam" id="PF01547">
    <property type="entry name" value="SBP_bac_1"/>
    <property type="match status" value="1"/>
</dbReference>
<sequence length="526" mass="57064">MAGTVGGGALAGCTTATGTADASADAAVQLPTLVPYTGVKPDLPQTAQGTRPGFFRYPAAPPRFVTEAPASGGTVRAMCTMNTPPVPVGRNRFWQELNTRLGAELTINGAPTLDYVSKFQTVVAGDDLPDTMEVRATTPQLPGLLRAKFQDLSEFVGGDAVKDYPALANIPTESWQTTVYNGGIYGVPLHNPPIKVMTYARADLIAERGLSLDVRTGDEWVQLCREMADPKHNRWAHGSMPSAVTFLCEMLGVPNGWRNDAGTFTKDYEVPEYRKALEVTARMWKEGLIHPDSFTAVGSQKISWISTGTVAMLVGVSTWSNVAMAVRKAEPKARIEPIMPPKYDGGGQARTYLGPAIFSITGLKKASKSRIKEMLRVLNWLQAPFGTEEHRLRVFGVPGRDFTLHGSDPIVTDTGASETTVPTLYIGACPIAHYAAGYPDITRAEYDGEQEALSNAEKWPLAGLYSATDQTQGAVLDKKMLDLQADIITGRKSLRDWDSGVRTWKTTFGDKIRTEYAKAWQKSGGK</sequence>
<dbReference type="EMBL" id="BOMB01000010">
    <property type="protein sequence ID" value="GID10793.1"/>
    <property type="molecule type" value="Genomic_DNA"/>
</dbReference>
<dbReference type="Gene3D" id="3.40.190.10">
    <property type="entry name" value="Periplasmic binding protein-like II"/>
    <property type="match status" value="2"/>
</dbReference>